<gene>
    <name evidence="3" type="ORF">CIB95_01450</name>
</gene>
<dbReference type="Pfam" id="PF13472">
    <property type="entry name" value="Lipase_GDSL_2"/>
    <property type="match status" value="1"/>
</dbReference>
<dbReference type="AlphaFoldDB" id="A0A263BX15"/>
<evidence type="ECO:0000313" key="4">
    <source>
        <dbReference type="Proteomes" id="UP000217083"/>
    </source>
</evidence>
<keyword evidence="1" id="KW-0175">Coiled coil</keyword>
<evidence type="ECO:0000313" key="3">
    <source>
        <dbReference type="EMBL" id="OZM58265.1"/>
    </source>
</evidence>
<dbReference type="GO" id="GO:0004622">
    <property type="term" value="F:phosphatidylcholine lysophospholipase activity"/>
    <property type="evidence" value="ECO:0007669"/>
    <property type="project" value="TreeGrafter"/>
</dbReference>
<keyword evidence="4" id="KW-1185">Reference proteome</keyword>
<accession>A0A263BX15</accession>
<dbReference type="Proteomes" id="UP000217083">
    <property type="component" value="Unassembled WGS sequence"/>
</dbReference>
<evidence type="ECO:0000256" key="1">
    <source>
        <dbReference type="SAM" id="Coils"/>
    </source>
</evidence>
<sequence length="247" mass="27503">MGALPMKIFKLVTVNLLILCLFLSNEKVSFSEPQIKYIAIGDSLTAGLGASEVNYLRIGAFVPSFVKYLREEKGFSVDVENHGIPGLTSAGFLANIHNSKGLQEKIAMSNLITVTIGGNDFLQLIRSDQTTLANAKQRLVDLEKELNNIHALLRSINSTCEIYYIGLYNPYPENHTYYDIAETIVPLYNDLLSTVTKESNSHLLNPYDVFLNNAKALTHISKDDIHPNDLGYQKITAKLIQTYSSTE</sequence>
<dbReference type="InterPro" id="IPR036514">
    <property type="entry name" value="SGNH_hydro_sf"/>
</dbReference>
<feature type="coiled-coil region" evidence="1">
    <location>
        <begin position="125"/>
        <end position="152"/>
    </location>
</feature>
<name>A0A263BX15_9BACI</name>
<evidence type="ECO:0000259" key="2">
    <source>
        <dbReference type="Pfam" id="PF13472"/>
    </source>
</evidence>
<dbReference type="SUPFAM" id="SSF52266">
    <property type="entry name" value="SGNH hydrolase"/>
    <property type="match status" value="1"/>
</dbReference>
<dbReference type="PANTHER" id="PTHR30383:SF27">
    <property type="entry name" value="SPORE GERMINATION LIPASE LIPC"/>
    <property type="match status" value="1"/>
</dbReference>
<reference evidence="4" key="1">
    <citation type="submission" date="2017-08" db="EMBL/GenBank/DDBJ databases">
        <authorList>
            <person name="Huang Z."/>
        </authorList>
    </citation>
    <scope>NUCLEOTIDE SEQUENCE [LARGE SCALE GENOMIC DNA]</scope>
    <source>
        <strain evidence="4">SA5d-4</strain>
    </source>
</reference>
<dbReference type="InterPro" id="IPR013830">
    <property type="entry name" value="SGNH_hydro"/>
</dbReference>
<dbReference type="InterPro" id="IPR051532">
    <property type="entry name" value="Ester_Hydrolysis_Enzymes"/>
</dbReference>
<protein>
    <recommendedName>
        <fullName evidence="2">SGNH hydrolase-type esterase domain-containing protein</fullName>
    </recommendedName>
</protein>
<comment type="caution">
    <text evidence="3">The sequence shown here is derived from an EMBL/GenBank/DDBJ whole genome shotgun (WGS) entry which is preliminary data.</text>
</comment>
<dbReference type="EMBL" id="NPIA01000001">
    <property type="protein sequence ID" value="OZM58265.1"/>
    <property type="molecule type" value="Genomic_DNA"/>
</dbReference>
<organism evidence="3 4">
    <name type="scientific">Lottiidibacillus patelloidae</name>
    <dbReference type="NCBI Taxonomy" id="2670334"/>
    <lineage>
        <taxon>Bacteria</taxon>
        <taxon>Bacillati</taxon>
        <taxon>Bacillota</taxon>
        <taxon>Bacilli</taxon>
        <taxon>Bacillales</taxon>
        <taxon>Bacillaceae</taxon>
        <taxon>Lottiidibacillus</taxon>
    </lineage>
</organism>
<reference evidence="3 4" key="2">
    <citation type="submission" date="2017-09" db="EMBL/GenBank/DDBJ databases">
        <title>Bacillus patelloidae sp. nov., isolated from the intestinal tract of a marine limpet.</title>
        <authorList>
            <person name="Liu R."/>
            <person name="Dong C."/>
            <person name="Shao Z."/>
        </authorList>
    </citation>
    <scope>NUCLEOTIDE SEQUENCE [LARGE SCALE GENOMIC DNA]</scope>
    <source>
        <strain evidence="3 4">SA5d-4</strain>
    </source>
</reference>
<proteinExistence type="predicted"/>
<dbReference type="PANTHER" id="PTHR30383">
    <property type="entry name" value="THIOESTERASE 1/PROTEASE 1/LYSOPHOSPHOLIPASE L1"/>
    <property type="match status" value="1"/>
</dbReference>
<feature type="domain" description="SGNH hydrolase-type esterase" evidence="2">
    <location>
        <begin position="39"/>
        <end position="233"/>
    </location>
</feature>
<dbReference type="Gene3D" id="3.40.50.1110">
    <property type="entry name" value="SGNH hydrolase"/>
    <property type="match status" value="1"/>
</dbReference>